<evidence type="ECO:0000256" key="3">
    <source>
        <dbReference type="ARBA" id="ARBA00023274"/>
    </source>
</evidence>
<keyword evidence="2 4" id="KW-0689">Ribosomal protein</keyword>
<dbReference type="Pfam" id="PF01196">
    <property type="entry name" value="Ribosomal_L17"/>
    <property type="match status" value="1"/>
</dbReference>
<gene>
    <name evidence="4" type="ORF">OBE_06550</name>
</gene>
<evidence type="ECO:0000313" key="4">
    <source>
        <dbReference type="EMBL" id="EKC65224.1"/>
    </source>
</evidence>
<evidence type="ECO:0000256" key="1">
    <source>
        <dbReference type="ARBA" id="ARBA00008777"/>
    </source>
</evidence>
<keyword evidence="3" id="KW-0687">Ribonucleoprotein</keyword>
<dbReference type="EMBL" id="AJWZ01004514">
    <property type="protein sequence ID" value="EKC65224.1"/>
    <property type="molecule type" value="Genomic_DNA"/>
</dbReference>
<dbReference type="SUPFAM" id="SSF64263">
    <property type="entry name" value="Prokaryotic ribosomal protein L17"/>
    <property type="match status" value="1"/>
</dbReference>
<dbReference type="GO" id="GO:0003735">
    <property type="term" value="F:structural constituent of ribosome"/>
    <property type="evidence" value="ECO:0007669"/>
    <property type="project" value="InterPro"/>
</dbReference>
<dbReference type="PANTHER" id="PTHR14413">
    <property type="entry name" value="RIBOSOMAL PROTEIN L17"/>
    <property type="match status" value="1"/>
</dbReference>
<dbReference type="PANTHER" id="PTHR14413:SF16">
    <property type="entry name" value="LARGE RIBOSOMAL SUBUNIT PROTEIN BL17M"/>
    <property type="match status" value="1"/>
</dbReference>
<reference evidence="4" key="1">
    <citation type="journal article" date="2013" name="Environ. Microbiol.">
        <title>Microbiota from the distal guts of lean and obese adolescents exhibit partial functional redundancy besides clear differences in community structure.</title>
        <authorList>
            <person name="Ferrer M."/>
            <person name="Ruiz A."/>
            <person name="Lanza F."/>
            <person name="Haange S.B."/>
            <person name="Oberbach A."/>
            <person name="Till H."/>
            <person name="Bargiela R."/>
            <person name="Campoy C."/>
            <person name="Segura M.T."/>
            <person name="Richter M."/>
            <person name="von Bergen M."/>
            <person name="Seifert J."/>
            <person name="Suarez A."/>
        </authorList>
    </citation>
    <scope>NUCLEOTIDE SEQUENCE</scope>
</reference>
<dbReference type="GO" id="GO:0006412">
    <property type="term" value="P:translation"/>
    <property type="evidence" value="ECO:0007669"/>
    <property type="project" value="InterPro"/>
</dbReference>
<protein>
    <submittedName>
        <fullName evidence="4">Ribosomal protein L17</fullName>
    </submittedName>
</protein>
<organism evidence="4">
    <name type="scientific">human gut metagenome</name>
    <dbReference type="NCBI Taxonomy" id="408170"/>
    <lineage>
        <taxon>unclassified sequences</taxon>
        <taxon>metagenomes</taxon>
        <taxon>organismal metagenomes</taxon>
    </lineage>
</organism>
<dbReference type="GO" id="GO:0022625">
    <property type="term" value="C:cytosolic large ribosomal subunit"/>
    <property type="evidence" value="ECO:0007669"/>
    <property type="project" value="TreeGrafter"/>
</dbReference>
<comment type="caution">
    <text evidence="4">The sequence shown here is derived from an EMBL/GenBank/DDBJ whole genome shotgun (WGS) entry which is preliminary data.</text>
</comment>
<dbReference type="AlphaFoldDB" id="K1TCS0"/>
<name>K1TCS0_9ZZZZ</name>
<proteinExistence type="inferred from homology"/>
<dbReference type="InterPro" id="IPR036373">
    <property type="entry name" value="Ribosomal_bL17_sf"/>
</dbReference>
<comment type="similarity">
    <text evidence="1">Belongs to the bacterial ribosomal protein bL17 family.</text>
</comment>
<evidence type="ECO:0000256" key="2">
    <source>
        <dbReference type="ARBA" id="ARBA00022980"/>
    </source>
</evidence>
<sequence>MPSKLNARRKIMRNVNKVKDADGKNVDIPTKLFDEIAPKYKDVKGGYTRIIKKGQRRGDAAETVILELI</sequence>
<accession>K1TCS0</accession>
<dbReference type="InterPro" id="IPR000456">
    <property type="entry name" value="Ribosomal_bL17"/>
</dbReference>
<dbReference type="Gene3D" id="3.90.1030.10">
    <property type="entry name" value="Ribosomal protein L17"/>
    <property type="match status" value="1"/>
</dbReference>